<dbReference type="AlphaFoldDB" id="A0A7T4UPF2"/>
<name>A0A7T4UPF2_9GAMM</name>
<keyword evidence="1" id="KW-0472">Membrane</keyword>
<reference evidence="3 4" key="1">
    <citation type="submission" date="2020-12" db="EMBL/GenBank/DDBJ databases">
        <authorList>
            <person name="Shan Y."/>
        </authorList>
    </citation>
    <scope>NUCLEOTIDE SEQUENCE [LARGE SCALE GENOMIC DNA]</scope>
    <source>
        <strain evidence="4">csc3.9</strain>
    </source>
</reference>
<feature type="transmembrane region" description="Helical" evidence="1">
    <location>
        <begin position="6"/>
        <end position="30"/>
    </location>
</feature>
<accession>A0A7T4UPF2</accession>
<feature type="transmembrane region" description="Helical" evidence="1">
    <location>
        <begin position="42"/>
        <end position="65"/>
    </location>
</feature>
<evidence type="ECO:0000313" key="4">
    <source>
        <dbReference type="Proteomes" id="UP000596063"/>
    </source>
</evidence>
<evidence type="ECO:0000313" key="3">
    <source>
        <dbReference type="EMBL" id="QQD16988.1"/>
    </source>
</evidence>
<evidence type="ECO:0000259" key="2">
    <source>
        <dbReference type="Pfam" id="PF05569"/>
    </source>
</evidence>
<keyword evidence="1" id="KW-1133">Transmembrane helix</keyword>
<dbReference type="RefSeq" id="WP_198568490.1">
    <property type="nucleotide sequence ID" value="NZ_CP066167.1"/>
</dbReference>
<dbReference type="InterPro" id="IPR008756">
    <property type="entry name" value="Peptidase_M56"/>
</dbReference>
<gene>
    <name evidence="3" type="ORF">I6N98_11415</name>
</gene>
<protein>
    <submittedName>
        <fullName evidence="3">M56 family metallopeptidase</fullName>
    </submittedName>
</protein>
<keyword evidence="4" id="KW-1185">Reference proteome</keyword>
<dbReference type="PANTHER" id="PTHR34978:SF3">
    <property type="entry name" value="SLR0241 PROTEIN"/>
    <property type="match status" value="1"/>
</dbReference>
<proteinExistence type="predicted"/>
<sequence>MIELILSANAAFLILWCLLNIAALLGWPLIRRLEQYLHPDQFSQLLLIWFALPLGLALLLCLLLYSPLGSTWLVASHCHGTQCGEHVPLGIVPGLGTAAIILTLAVVLFLAGKTYRALRQNRRLLDLLEAGARRGRDYWTLGIDQASAFTVGFWRPTVVVSQGLLAASEQRDIDILLAHECAHRRRKDNLRLLLMSLFTLPIPGPYRSNIRDHFRLTLEKSCDLSAAHHHSKLEVANAIVNIARLCHIRAEAITSAFANHHVESRVHFLLKPTPPRAGKPLWFALLAVLTIGTLLLVTPLHHELEQVLRLLAM</sequence>
<dbReference type="Pfam" id="PF05569">
    <property type="entry name" value="Peptidase_M56"/>
    <property type="match status" value="1"/>
</dbReference>
<dbReference type="EMBL" id="CP066167">
    <property type="protein sequence ID" value="QQD16988.1"/>
    <property type="molecule type" value="Genomic_DNA"/>
</dbReference>
<dbReference type="PANTHER" id="PTHR34978">
    <property type="entry name" value="POSSIBLE SENSOR-TRANSDUCER PROTEIN BLAR"/>
    <property type="match status" value="1"/>
</dbReference>
<dbReference type="InterPro" id="IPR052173">
    <property type="entry name" value="Beta-lactam_resp_regulator"/>
</dbReference>
<feature type="transmembrane region" description="Helical" evidence="1">
    <location>
        <begin position="91"/>
        <end position="112"/>
    </location>
</feature>
<feature type="domain" description="Peptidase M56" evidence="2">
    <location>
        <begin position="115"/>
        <end position="269"/>
    </location>
</feature>
<dbReference type="KEGG" id="snan:I6N98_11415"/>
<dbReference type="CDD" id="cd07326">
    <property type="entry name" value="M56_BlaR1_MecR1_like"/>
    <property type="match status" value="1"/>
</dbReference>
<dbReference type="Gene3D" id="3.30.2010.10">
    <property type="entry name" value="Metalloproteases ('zincins'), catalytic domain"/>
    <property type="match status" value="1"/>
</dbReference>
<feature type="transmembrane region" description="Helical" evidence="1">
    <location>
        <begin position="281"/>
        <end position="301"/>
    </location>
</feature>
<evidence type="ECO:0000256" key="1">
    <source>
        <dbReference type="SAM" id="Phobius"/>
    </source>
</evidence>
<organism evidence="3 4">
    <name type="scientific">Spongiibacter nanhainus</name>
    <dbReference type="NCBI Taxonomy" id="2794344"/>
    <lineage>
        <taxon>Bacteria</taxon>
        <taxon>Pseudomonadati</taxon>
        <taxon>Pseudomonadota</taxon>
        <taxon>Gammaproteobacteria</taxon>
        <taxon>Cellvibrionales</taxon>
        <taxon>Spongiibacteraceae</taxon>
        <taxon>Spongiibacter</taxon>
    </lineage>
</organism>
<dbReference type="Proteomes" id="UP000596063">
    <property type="component" value="Chromosome"/>
</dbReference>
<keyword evidence="1" id="KW-0812">Transmembrane</keyword>